<evidence type="ECO:0000259" key="3">
    <source>
        <dbReference type="Pfam" id="PF13458"/>
    </source>
</evidence>
<dbReference type="Gene3D" id="3.40.50.2300">
    <property type="match status" value="2"/>
</dbReference>
<dbReference type="InterPro" id="IPR028081">
    <property type="entry name" value="Leu-bd"/>
</dbReference>
<evidence type="ECO:0000313" key="4">
    <source>
        <dbReference type="EMBL" id="NML27576.1"/>
    </source>
</evidence>
<accession>A0A848G9Q7</accession>
<reference evidence="4 5" key="1">
    <citation type="submission" date="2020-04" db="EMBL/GenBank/DDBJ databases">
        <title>Zoogloea sp. G-4-1-14 isolated from soil.</title>
        <authorList>
            <person name="Dahal R.H."/>
        </authorList>
    </citation>
    <scope>NUCLEOTIDE SEQUENCE [LARGE SCALE GENOMIC DNA]</scope>
    <source>
        <strain evidence="4 5">G-4-1-14</strain>
    </source>
</reference>
<dbReference type="CDD" id="cd06326">
    <property type="entry name" value="PBP1_ABC_ligand_binding-like"/>
    <property type="match status" value="1"/>
</dbReference>
<proteinExistence type="inferred from homology"/>
<dbReference type="PANTHER" id="PTHR47235">
    <property type="entry name" value="BLR6548 PROTEIN"/>
    <property type="match status" value="1"/>
</dbReference>
<dbReference type="Proteomes" id="UP000580043">
    <property type="component" value="Unassembled WGS sequence"/>
</dbReference>
<dbReference type="Pfam" id="PF13458">
    <property type="entry name" value="Peripla_BP_6"/>
    <property type="match status" value="1"/>
</dbReference>
<keyword evidence="5" id="KW-1185">Reference proteome</keyword>
<dbReference type="PANTHER" id="PTHR47235:SF1">
    <property type="entry name" value="BLR6548 PROTEIN"/>
    <property type="match status" value="1"/>
</dbReference>
<feature type="domain" description="Leucine-binding protein" evidence="3">
    <location>
        <begin position="38"/>
        <end position="372"/>
    </location>
</feature>
<protein>
    <submittedName>
        <fullName evidence="4">ABC transporter substrate-binding protein</fullName>
    </submittedName>
</protein>
<dbReference type="InterPro" id="IPR028082">
    <property type="entry name" value="Peripla_BP_I"/>
</dbReference>
<dbReference type="EMBL" id="JABBGA010000016">
    <property type="protein sequence ID" value="NML27576.1"/>
    <property type="molecule type" value="Genomic_DNA"/>
</dbReference>
<evidence type="ECO:0000313" key="5">
    <source>
        <dbReference type="Proteomes" id="UP000580043"/>
    </source>
</evidence>
<evidence type="ECO:0000256" key="2">
    <source>
        <dbReference type="ARBA" id="ARBA00022729"/>
    </source>
</evidence>
<dbReference type="SUPFAM" id="SSF53822">
    <property type="entry name" value="Periplasmic binding protein-like I"/>
    <property type="match status" value="1"/>
</dbReference>
<comment type="similarity">
    <text evidence="1">Belongs to the leucine-binding protein family.</text>
</comment>
<keyword evidence="2" id="KW-0732">Signal</keyword>
<evidence type="ECO:0000256" key="1">
    <source>
        <dbReference type="ARBA" id="ARBA00010062"/>
    </source>
</evidence>
<sequence length="389" mass="41197">MTIKSKARQHARLSAASLAAALVFPIGFPLEARAAGEIALAHVAPLSGPVAREANEYNAGIRVALAAANAAGGINGKQVVLRNLDDEYNADKSLARFNEAAASDALAALMPVGSQAMTRVLKERLPETQKLPIVGVIPGAQPLRASLNPYVFHVRAGDLDQYRKLAEHASTTGQQRIAVVYADIPFGNAGLAALEALFRGKSQEIVARVALPMGGKADLPTAVNTLATARPDIVFMVIPAQLAGEFVKVYRGRNLPAQLATVSYGSAETLCQVAGEDAARGVIIAQVMPNPGNTSIPLVRKFQEDFRKFGEAGVQPSIFHLEAYATTRIVLEGLRRAGPAPTRIKLAQALDGLKKFDLGGFSADFSPARHTGSDFVDISIVGRGCRLMF</sequence>
<dbReference type="RefSeq" id="WP_169147112.1">
    <property type="nucleotide sequence ID" value="NZ_JABBGA010000016.1"/>
</dbReference>
<name>A0A848G9Q7_9RHOO</name>
<organism evidence="4 5">
    <name type="scientific">Zoogloea dura</name>
    <dbReference type="NCBI Taxonomy" id="2728840"/>
    <lineage>
        <taxon>Bacteria</taxon>
        <taxon>Pseudomonadati</taxon>
        <taxon>Pseudomonadota</taxon>
        <taxon>Betaproteobacteria</taxon>
        <taxon>Rhodocyclales</taxon>
        <taxon>Zoogloeaceae</taxon>
        <taxon>Zoogloea</taxon>
    </lineage>
</organism>
<gene>
    <name evidence="4" type="ORF">HHL15_17605</name>
</gene>
<comment type="caution">
    <text evidence="4">The sequence shown here is derived from an EMBL/GenBank/DDBJ whole genome shotgun (WGS) entry which is preliminary data.</text>
</comment>
<dbReference type="AlphaFoldDB" id="A0A848G9Q7"/>